<protein>
    <recommendedName>
        <fullName evidence="6 7">Small ribosomal subunit protein uS4</fullName>
    </recommendedName>
</protein>
<dbReference type="InterPro" id="IPR036986">
    <property type="entry name" value="S4_RNA-bd_sf"/>
</dbReference>
<dbReference type="Gene3D" id="3.10.290.10">
    <property type="entry name" value="RNA-binding S4 domain"/>
    <property type="match status" value="1"/>
</dbReference>
<dbReference type="PROSITE" id="PS00632">
    <property type="entry name" value="RIBOSOMAL_S4"/>
    <property type="match status" value="1"/>
</dbReference>
<dbReference type="Gene3D" id="1.10.1050.10">
    <property type="entry name" value="Ribosomal Protein S4 Delta 41, Chain A, domain 1"/>
    <property type="match status" value="1"/>
</dbReference>
<evidence type="ECO:0000259" key="10">
    <source>
        <dbReference type="SMART" id="SM01390"/>
    </source>
</evidence>
<keyword evidence="12" id="KW-1185">Reference proteome</keyword>
<dbReference type="PANTHER" id="PTHR11831:SF4">
    <property type="entry name" value="SMALL RIBOSOMAL SUBUNIT PROTEIN US4M"/>
    <property type="match status" value="1"/>
</dbReference>
<evidence type="ECO:0000256" key="8">
    <source>
        <dbReference type="RuleBase" id="RU003699"/>
    </source>
</evidence>
<dbReference type="GO" id="GO:0042274">
    <property type="term" value="P:ribosomal small subunit biogenesis"/>
    <property type="evidence" value="ECO:0007669"/>
    <property type="project" value="TreeGrafter"/>
</dbReference>
<comment type="function">
    <text evidence="7">One of the primary rRNA binding proteins, it binds directly to 16S rRNA where it nucleates assembly of the body of the 30S subunit.</text>
</comment>
<dbReference type="Pfam" id="PF00163">
    <property type="entry name" value="Ribosomal_S4"/>
    <property type="match status" value="1"/>
</dbReference>
<evidence type="ECO:0000256" key="2">
    <source>
        <dbReference type="ARBA" id="ARBA00022730"/>
    </source>
</evidence>
<dbReference type="Pfam" id="PF01479">
    <property type="entry name" value="S4"/>
    <property type="match status" value="1"/>
</dbReference>
<evidence type="ECO:0000256" key="3">
    <source>
        <dbReference type="ARBA" id="ARBA00022884"/>
    </source>
</evidence>
<evidence type="ECO:0000256" key="4">
    <source>
        <dbReference type="ARBA" id="ARBA00022980"/>
    </source>
</evidence>
<evidence type="ECO:0000256" key="5">
    <source>
        <dbReference type="ARBA" id="ARBA00023274"/>
    </source>
</evidence>
<dbReference type="NCBIfam" id="TIGR01017">
    <property type="entry name" value="rpsD_bact"/>
    <property type="match status" value="1"/>
</dbReference>
<dbReference type="SMART" id="SM00363">
    <property type="entry name" value="S4"/>
    <property type="match status" value="1"/>
</dbReference>
<keyword evidence="5 7" id="KW-0687">Ribonucleoprotein</keyword>
<dbReference type="InterPro" id="IPR022801">
    <property type="entry name" value="Ribosomal_uS4"/>
</dbReference>
<keyword evidence="3 7" id="KW-0694">RNA-binding</keyword>
<dbReference type="SMART" id="SM01390">
    <property type="entry name" value="Ribosomal_S4"/>
    <property type="match status" value="1"/>
</dbReference>
<dbReference type="InterPro" id="IPR001912">
    <property type="entry name" value="Ribosomal_uS4_N"/>
</dbReference>
<comment type="subunit">
    <text evidence="7">Part of the 30S ribosomal subunit. Contacts protein S5. The interaction surface between S4 and S5 is involved in control of translational fidelity.</text>
</comment>
<sequence>MSRYTGAVCRLCRREGMKLFLKGDRCLSEKCSFDKRPTPPGMHINTRIKTSEYGLRLREKQRMKRFYGLIGERQFRRYVELAEKMGGVTGDNLYFLLERRLDNVLYRSGFASSRQEARQMISHGHFNVNSRKVSIPSYRVKPGDVISVRENSRELFSSEYVEVIKERTPAPWIYVDYDKLEIKFDRLPQREELDVPIRENLIIEFYSR</sequence>
<comment type="similarity">
    <text evidence="1 7 8">Belongs to the universal ribosomal protein uS4 family.</text>
</comment>
<dbReference type="NCBIfam" id="NF003717">
    <property type="entry name" value="PRK05327.1"/>
    <property type="match status" value="1"/>
</dbReference>
<dbReference type="InterPro" id="IPR002942">
    <property type="entry name" value="S4_RNA-bd"/>
</dbReference>
<dbReference type="FunFam" id="3.10.290.10:FF:000001">
    <property type="entry name" value="30S ribosomal protein S4"/>
    <property type="match status" value="1"/>
</dbReference>
<evidence type="ECO:0000256" key="6">
    <source>
        <dbReference type="ARBA" id="ARBA00035254"/>
    </source>
</evidence>
<dbReference type="RefSeq" id="WP_108308717.1">
    <property type="nucleotide sequence ID" value="NZ_CP020921.1"/>
</dbReference>
<dbReference type="InterPro" id="IPR005709">
    <property type="entry name" value="Ribosomal_uS4_bac-type"/>
</dbReference>
<gene>
    <name evidence="7" type="primary">rpsD</name>
    <name evidence="11" type="ORF">TDSAC_0504</name>
</gene>
<evidence type="ECO:0000313" key="12">
    <source>
        <dbReference type="Proteomes" id="UP000244792"/>
    </source>
</evidence>
<reference evidence="11 12" key="1">
    <citation type="submission" date="2017-04" db="EMBL/GenBank/DDBJ databases">
        <title>Genomic insights into metabolism of Thermodesulfobium acidiphilum.</title>
        <authorList>
            <person name="Toshchakov S.V."/>
            <person name="Frolov E.N."/>
            <person name="Kublanov I.V."/>
            <person name="Samarov N.I."/>
            <person name="Novikov A."/>
            <person name="Lebedinsky A.V."/>
            <person name="Bonch-Osmolovskaya E.A."/>
            <person name="Chernyh N.A."/>
        </authorList>
    </citation>
    <scope>NUCLEOTIDE SEQUENCE [LARGE SCALE GENOMIC DNA]</scope>
    <source>
        <strain evidence="11 12">3127-1</strain>
    </source>
</reference>
<dbReference type="Proteomes" id="UP000244792">
    <property type="component" value="Chromosome"/>
</dbReference>
<dbReference type="GO" id="GO:0019843">
    <property type="term" value="F:rRNA binding"/>
    <property type="evidence" value="ECO:0007669"/>
    <property type="project" value="UniProtKB-UniRule"/>
</dbReference>
<evidence type="ECO:0000259" key="9">
    <source>
        <dbReference type="SMART" id="SM00363"/>
    </source>
</evidence>
<name>A0A2R4VZB1_THEAF</name>
<comment type="function">
    <text evidence="7">With S5 and S12 plays an important role in translational accuracy.</text>
</comment>
<dbReference type="EMBL" id="CP020921">
    <property type="protein sequence ID" value="AWB09879.1"/>
    <property type="molecule type" value="Genomic_DNA"/>
</dbReference>
<dbReference type="GO" id="GO:0006412">
    <property type="term" value="P:translation"/>
    <property type="evidence" value="ECO:0007669"/>
    <property type="project" value="UniProtKB-UniRule"/>
</dbReference>
<dbReference type="PANTHER" id="PTHR11831">
    <property type="entry name" value="30S 40S RIBOSOMAL PROTEIN"/>
    <property type="match status" value="1"/>
</dbReference>
<keyword evidence="4 7" id="KW-0689">Ribosomal protein</keyword>
<organism evidence="11 12">
    <name type="scientific">Thermodesulfobium acidiphilum</name>
    <dbReference type="NCBI Taxonomy" id="1794699"/>
    <lineage>
        <taxon>Bacteria</taxon>
        <taxon>Pseudomonadati</taxon>
        <taxon>Thermodesulfobiota</taxon>
        <taxon>Thermodesulfobiia</taxon>
        <taxon>Thermodesulfobiales</taxon>
        <taxon>Thermodesulfobiaceae</taxon>
        <taxon>Thermodesulfobium</taxon>
    </lineage>
</organism>
<accession>A0A2R4VZB1</accession>
<dbReference type="SUPFAM" id="SSF55174">
    <property type="entry name" value="Alpha-L RNA-binding motif"/>
    <property type="match status" value="1"/>
</dbReference>
<evidence type="ECO:0000256" key="7">
    <source>
        <dbReference type="HAMAP-Rule" id="MF_01306"/>
    </source>
</evidence>
<dbReference type="PROSITE" id="PS50889">
    <property type="entry name" value="S4"/>
    <property type="match status" value="1"/>
</dbReference>
<proteinExistence type="inferred from homology"/>
<evidence type="ECO:0000313" key="11">
    <source>
        <dbReference type="EMBL" id="AWB09879.1"/>
    </source>
</evidence>
<keyword evidence="2 7" id="KW-0699">rRNA-binding</keyword>
<dbReference type="AlphaFoldDB" id="A0A2R4VZB1"/>
<dbReference type="InterPro" id="IPR018079">
    <property type="entry name" value="Ribosomal_uS4_CS"/>
</dbReference>
<dbReference type="GO" id="GO:0003735">
    <property type="term" value="F:structural constituent of ribosome"/>
    <property type="evidence" value="ECO:0007669"/>
    <property type="project" value="InterPro"/>
</dbReference>
<dbReference type="GO" id="GO:0015935">
    <property type="term" value="C:small ribosomal subunit"/>
    <property type="evidence" value="ECO:0007669"/>
    <property type="project" value="InterPro"/>
</dbReference>
<dbReference type="KEGG" id="taci:TDSAC_0504"/>
<dbReference type="OrthoDB" id="9803672at2"/>
<evidence type="ECO:0000256" key="1">
    <source>
        <dbReference type="ARBA" id="ARBA00007465"/>
    </source>
</evidence>
<feature type="domain" description="Small ribosomal subunit protein uS4 N-terminal" evidence="10">
    <location>
        <begin position="3"/>
        <end position="98"/>
    </location>
</feature>
<dbReference type="CDD" id="cd00165">
    <property type="entry name" value="S4"/>
    <property type="match status" value="1"/>
</dbReference>
<dbReference type="HAMAP" id="MF_01306_B">
    <property type="entry name" value="Ribosomal_uS4_B"/>
    <property type="match status" value="1"/>
</dbReference>
<feature type="domain" description="RNA-binding S4" evidence="9">
    <location>
        <begin position="99"/>
        <end position="169"/>
    </location>
</feature>